<dbReference type="InterPro" id="IPR007111">
    <property type="entry name" value="NACHT_NTPase"/>
</dbReference>
<dbReference type="Gene3D" id="1.10.533.10">
    <property type="entry name" value="Death Domain, Fas"/>
    <property type="match status" value="1"/>
</dbReference>
<evidence type="ECO:0000313" key="3">
    <source>
        <dbReference type="EnsemblMetazoa" id="XP_030849496"/>
    </source>
</evidence>
<dbReference type="InterPro" id="IPR011029">
    <property type="entry name" value="DEATH-like_dom_sf"/>
</dbReference>
<dbReference type="Gene3D" id="3.40.50.300">
    <property type="entry name" value="P-loop containing nucleotide triphosphate hydrolases"/>
    <property type="match status" value="1"/>
</dbReference>
<dbReference type="PANTHER" id="PTHR25480">
    <property type="entry name" value="LEUCINE-RICH REPEAT-CONTAINING PROTEIN 73"/>
    <property type="match status" value="1"/>
</dbReference>
<feature type="compositionally biased region" description="Acidic residues" evidence="1">
    <location>
        <begin position="414"/>
        <end position="426"/>
    </location>
</feature>
<dbReference type="CDD" id="cd01670">
    <property type="entry name" value="Death"/>
    <property type="match status" value="1"/>
</dbReference>
<dbReference type="InParanoid" id="A0A7M7PDC0"/>
<evidence type="ECO:0000313" key="4">
    <source>
        <dbReference type="Proteomes" id="UP000007110"/>
    </source>
</evidence>
<accession>A0A7M7PDC0</accession>
<dbReference type="InterPro" id="IPR052813">
    <property type="entry name" value="CMIP"/>
</dbReference>
<dbReference type="RefSeq" id="XP_030849496.1">
    <property type="nucleotide sequence ID" value="XM_030993636.1"/>
</dbReference>
<dbReference type="Pfam" id="PF05729">
    <property type="entry name" value="NACHT"/>
    <property type="match status" value="1"/>
</dbReference>
<dbReference type="GeneID" id="115927573"/>
<sequence length="884" mass="100386">MSSLQASSTAGPLEVTDDLIYSLAADVETVDHLDALGIALGFDQAARTRFHSTNNLSGSVGCRGTRDMLTEWRQRTPGADKSKLKRALQKARLIELSEKYLPATNENTLKVEKLRRKLKNHYKQELCHLPLRPWDKDSSLSFKRNFVDVDLYEQGQHCKCPEDNGTLNDLLKMACNVQDHHYRFAILANAGCGKSMLAAKIAYDWSHELEGSPLRDVLLLFVIKLRLLQEGTALEDAIMSQLLVGGEEKYSAGVLKTFIEENQSRCMLVFDGCDEYIANILAKDIKSDVVSVLRNHCLQECPTVITSRFRHQRSFTKASQSYVKMELRGFTLDNAKRYIRGFFHDQRESGEKLRQFLDSSHVVCQLVQIPLFCVMVCDLWQQDALEDVQTQTGLLNQVIQFLWHHWIAKKESSEDEESSYSSDEAESAYASDDEASHSDDEASQDELQPLLLKLGKVVLDLHLKDNKRTVFSEKDFKCVRAELKEACQMGLMSQRTVTETRMRMGKKAERTEIQFYHKLAQEHIASSYLVSLPPETLEETLSKIKDYKGIHMYENLLRFTCGLGAVSCAQVLQHLLGQLWVDQPLPPNKNATFRLALDFLNECPEVSDAIKVHLETMFQEKYLCLYAATPSAIQGLQKLPQSIKNKIRMMRFQSSEMSVSSCLEFIKVLPSFRELQHLGLRGVNASEPSLVSIVESARRGMKVKGVLFRFCCTSKGGALSKYLEENNVAESSPNRMRVLVHNVSDNMNIIISFNVLHLNTSPIMTSTTVFSRPNLSMSSLVFSLSDSFTPHIFHIMALSILFKIPYRSLSSVILWFPDPLCGEVECNTGFHLKTKMLNEDALSRRVIIDWNTLPEEVVTATTVNAFKARLDRVWKDKRFCSPYE</sequence>
<proteinExistence type="predicted"/>
<dbReference type="EnsemblMetazoa" id="XM_030993636">
    <property type="protein sequence ID" value="XP_030849496"/>
    <property type="gene ID" value="LOC115927573"/>
</dbReference>
<evidence type="ECO:0000256" key="1">
    <source>
        <dbReference type="SAM" id="MobiDB-lite"/>
    </source>
</evidence>
<reference evidence="3" key="2">
    <citation type="submission" date="2021-01" db="UniProtKB">
        <authorList>
            <consortium name="EnsemblMetazoa"/>
        </authorList>
    </citation>
    <scope>IDENTIFICATION</scope>
</reference>
<dbReference type="PANTHER" id="PTHR25480:SF0">
    <property type="entry name" value="C-MAF-INDUCING PROTEIN"/>
    <property type="match status" value="1"/>
</dbReference>
<protein>
    <recommendedName>
        <fullName evidence="2">NACHT domain-containing protein</fullName>
    </recommendedName>
</protein>
<name>A0A7M7PDC0_STRPU</name>
<evidence type="ECO:0000259" key="2">
    <source>
        <dbReference type="Pfam" id="PF05729"/>
    </source>
</evidence>
<feature type="domain" description="NACHT" evidence="2">
    <location>
        <begin position="189"/>
        <end position="345"/>
    </location>
</feature>
<dbReference type="Proteomes" id="UP000007110">
    <property type="component" value="Unassembled WGS sequence"/>
</dbReference>
<reference evidence="4" key="1">
    <citation type="submission" date="2015-02" db="EMBL/GenBank/DDBJ databases">
        <title>Genome sequencing for Strongylocentrotus purpuratus.</title>
        <authorList>
            <person name="Murali S."/>
            <person name="Liu Y."/>
            <person name="Vee V."/>
            <person name="English A."/>
            <person name="Wang M."/>
            <person name="Skinner E."/>
            <person name="Han Y."/>
            <person name="Muzny D.M."/>
            <person name="Worley K.C."/>
            <person name="Gibbs R.A."/>
        </authorList>
    </citation>
    <scope>NUCLEOTIDE SEQUENCE</scope>
</reference>
<feature type="region of interest" description="Disordered" evidence="1">
    <location>
        <begin position="414"/>
        <end position="442"/>
    </location>
</feature>
<organism evidence="3 4">
    <name type="scientific">Strongylocentrotus purpuratus</name>
    <name type="common">Purple sea urchin</name>
    <dbReference type="NCBI Taxonomy" id="7668"/>
    <lineage>
        <taxon>Eukaryota</taxon>
        <taxon>Metazoa</taxon>
        <taxon>Echinodermata</taxon>
        <taxon>Eleutherozoa</taxon>
        <taxon>Echinozoa</taxon>
        <taxon>Echinoidea</taxon>
        <taxon>Euechinoidea</taxon>
        <taxon>Echinacea</taxon>
        <taxon>Camarodonta</taxon>
        <taxon>Echinidea</taxon>
        <taxon>Strongylocentrotidae</taxon>
        <taxon>Strongylocentrotus</taxon>
    </lineage>
</organism>
<dbReference type="AlphaFoldDB" id="A0A7M7PDC0"/>
<keyword evidence="4" id="KW-1185">Reference proteome</keyword>
<dbReference type="SUPFAM" id="SSF52540">
    <property type="entry name" value="P-loop containing nucleoside triphosphate hydrolases"/>
    <property type="match status" value="1"/>
</dbReference>
<dbReference type="KEGG" id="spu:115927573"/>
<dbReference type="OrthoDB" id="120976at2759"/>
<dbReference type="InterPro" id="IPR027417">
    <property type="entry name" value="P-loop_NTPase"/>
</dbReference>